<name>A0A803PBT5_CANSA</name>
<feature type="domain" description="FKB95-like N-terminal Kelch" evidence="1">
    <location>
        <begin position="100"/>
        <end position="370"/>
    </location>
</feature>
<keyword evidence="3" id="KW-1185">Reference proteome</keyword>
<protein>
    <recommendedName>
        <fullName evidence="1">FKB95-like N-terminal Kelch domain-containing protein</fullName>
    </recommendedName>
</protein>
<reference evidence="2" key="1">
    <citation type="submission" date="2018-11" db="EMBL/GenBank/DDBJ databases">
        <authorList>
            <person name="Grassa J C."/>
        </authorList>
    </citation>
    <scope>NUCLEOTIDE SEQUENCE [LARGE SCALE GENOMIC DNA]</scope>
</reference>
<dbReference type="InterPro" id="IPR015915">
    <property type="entry name" value="Kelch-typ_b-propeller"/>
</dbReference>
<dbReference type="PANTHER" id="PTHR24414:SF23">
    <property type="entry name" value="F-BOX_KELCH-REPEAT PROTEIN SKIP6"/>
    <property type="match status" value="1"/>
</dbReference>
<dbReference type="InterPro" id="IPR050354">
    <property type="entry name" value="F-box/kelch-repeat_ARATH"/>
</dbReference>
<dbReference type="OrthoDB" id="10251809at2759"/>
<dbReference type="Gene3D" id="2.120.10.80">
    <property type="entry name" value="Kelch-type beta propeller"/>
    <property type="match status" value="1"/>
</dbReference>
<dbReference type="OMA" id="HIESSAY"/>
<dbReference type="EnsemblPlants" id="evm.model.04.1121">
    <property type="protein sequence ID" value="cds.evm.model.04.1121"/>
    <property type="gene ID" value="evm.TU.04.1121"/>
</dbReference>
<evidence type="ECO:0000313" key="2">
    <source>
        <dbReference type="EnsemblPlants" id="cds.evm.model.04.1121"/>
    </source>
</evidence>
<organism evidence="2 3">
    <name type="scientific">Cannabis sativa</name>
    <name type="common">Hemp</name>
    <name type="synonym">Marijuana</name>
    <dbReference type="NCBI Taxonomy" id="3483"/>
    <lineage>
        <taxon>Eukaryota</taxon>
        <taxon>Viridiplantae</taxon>
        <taxon>Streptophyta</taxon>
        <taxon>Embryophyta</taxon>
        <taxon>Tracheophyta</taxon>
        <taxon>Spermatophyta</taxon>
        <taxon>Magnoliopsida</taxon>
        <taxon>eudicotyledons</taxon>
        <taxon>Gunneridae</taxon>
        <taxon>Pentapetalae</taxon>
        <taxon>rosids</taxon>
        <taxon>fabids</taxon>
        <taxon>Rosales</taxon>
        <taxon>Cannabaceae</taxon>
        <taxon>Cannabis</taxon>
    </lineage>
</organism>
<dbReference type="InterPro" id="IPR006652">
    <property type="entry name" value="Kelch_1"/>
</dbReference>
<proteinExistence type="predicted"/>
<dbReference type="Pfam" id="PF25210">
    <property type="entry name" value="Kelch_FKB95"/>
    <property type="match status" value="1"/>
</dbReference>
<dbReference type="EMBL" id="UZAU01000372">
    <property type="status" value="NOT_ANNOTATED_CDS"/>
    <property type="molecule type" value="Genomic_DNA"/>
</dbReference>
<sequence>MVCYSGEHSSSFMASGKDKKQSQQPELAADILIPYLTNDVALNCLARVPRWHHIILSQVSRPIRSLLFSHQFYTARSILNCTHDLLYIRVGSYSAWPATWFYIQQKPDPSLTRNGALIRVPQQPLHIESSAYAAVGYKIYVLGGFVDGEFSSHVWILDCRFHTWERGPNMKMARCGASAAVLGGKIYVAGGGGGPSSSHGGTHWVESFDPDIGVWEAVPCPDGVRNKWVSDCAIVGGGVCIWVGQTGFKFDPKTNVWEAFENELQSGWNGQNCVVNGVLYCYDSCGRFKGFDEVNGRWKEVNGVVKDLPAYMSGARMVSLEGKLVVVWGESDLNGVFEHFQKKRMELQWAEIEVKKDGNGDFWGKVYWWGNIEIPDWILGRCPLFYHCLSVSI</sequence>
<dbReference type="Gramene" id="evm.model.04.1121">
    <property type="protein sequence ID" value="cds.evm.model.04.1121"/>
    <property type="gene ID" value="evm.TU.04.1121"/>
</dbReference>
<dbReference type="SUPFAM" id="SSF117281">
    <property type="entry name" value="Kelch motif"/>
    <property type="match status" value="1"/>
</dbReference>
<reference evidence="2" key="2">
    <citation type="submission" date="2021-03" db="UniProtKB">
        <authorList>
            <consortium name="EnsemblPlants"/>
        </authorList>
    </citation>
    <scope>IDENTIFICATION</scope>
</reference>
<dbReference type="SMART" id="SM00612">
    <property type="entry name" value="Kelch"/>
    <property type="match status" value="2"/>
</dbReference>
<dbReference type="InterPro" id="IPR057499">
    <property type="entry name" value="Kelch_FKB95"/>
</dbReference>
<dbReference type="PANTHER" id="PTHR24414">
    <property type="entry name" value="F-BOX/KELCH-REPEAT PROTEIN SKIP4"/>
    <property type="match status" value="1"/>
</dbReference>
<dbReference type="CDD" id="cd22152">
    <property type="entry name" value="F-box_AtAFR-like"/>
    <property type="match status" value="1"/>
</dbReference>
<gene>
    <name evidence="2" type="primary">LOC115712333</name>
</gene>
<evidence type="ECO:0000259" key="1">
    <source>
        <dbReference type="Pfam" id="PF25210"/>
    </source>
</evidence>
<accession>A0A803PBT5</accession>
<evidence type="ECO:0000313" key="3">
    <source>
        <dbReference type="Proteomes" id="UP000596661"/>
    </source>
</evidence>
<dbReference type="Proteomes" id="UP000596661">
    <property type="component" value="Chromosome 4"/>
</dbReference>
<dbReference type="AlphaFoldDB" id="A0A803PBT5"/>